<feature type="region of interest" description="Disordered" evidence="1">
    <location>
        <begin position="167"/>
        <end position="192"/>
    </location>
</feature>
<keyword evidence="3" id="KW-1185">Reference proteome</keyword>
<dbReference type="EMBL" id="OZ035835">
    <property type="protein sequence ID" value="CAL1578671.1"/>
    <property type="molecule type" value="Genomic_DNA"/>
</dbReference>
<organism evidence="2 3">
    <name type="scientific">Knipowitschia caucasica</name>
    <name type="common">Caucasian dwarf goby</name>
    <name type="synonym">Pomatoschistus caucasicus</name>
    <dbReference type="NCBI Taxonomy" id="637954"/>
    <lineage>
        <taxon>Eukaryota</taxon>
        <taxon>Metazoa</taxon>
        <taxon>Chordata</taxon>
        <taxon>Craniata</taxon>
        <taxon>Vertebrata</taxon>
        <taxon>Euteleostomi</taxon>
        <taxon>Actinopterygii</taxon>
        <taxon>Neopterygii</taxon>
        <taxon>Teleostei</taxon>
        <taxon>Neoteleostei</taxon>
        <taxon>Acanthomorphata</taxon>
        <taxon>Gobiaria</taxon>
        <taxon>Gobiiformes</taxon>
        <taxon>Gobioidei</taxon>
        <taxon>Gobiidae</taxon>
        <taxon>Gobiinae</taxon>
        <taxon>Knipowitschia</taxon>
    </lineage>
</organism>
<dbReference type="Proteomes" id="UP001497482">
    <property type="component" value="Chromosome 13"/>
</dbReference>
<feature type="region of interest" description="Disordered" evidence="1">
    <location>
        <begin position="1"/>
        <end position="27"/>
    </location>
</feature>
<feature type="compositionally biased region" description="Basic and acidic residues" evidence="1">
    <location>
        <begin position="1"/>
        <end position="11"/>
    </location>
</feature>
<proteinExistence type="predicted"/>
<feature type="region of interest" description="Disordered" evidence="1">
    <location>
        <begin position="232"/>
        <end position="279"/>
    </location>
</feature>
<name>A0AAV2JLY4_KNICA</name>
<evidence type="ECO:0000313" key="2">
    <source>
        <dbReference type="EMBL" id="CAL1578671.1"/>
    </source>
</evidence>
<reference evidence="2 3" key="1">
    <citation type="submission" date="2024-04" db="EMBL/GenBank/DDBJ databases">
        <authorList>
            <person name="Waldvogel A.-M."/>
            <person name="Schoenle A."/>
        </authorList>
    </citation>
    <scope>NUCLEOTIDE SEQUENCE [LARGE SCALE GENOMIC DNA]</scope>
</reference>
<accession>A0AAV2JLY4</accession>
<evidence type="ECO:0000256" key="1">
    <source>
        <dbReference type="SAM" id="MobiDB-lite"/>
    </source>
</evidence>
<gene>
    <name evidence="2" type="ORF">KC01_LOCUS9793</name>
</gene>
<sequence>MFHMVQTEERVTQVQTGGREYTGADGGEIHRCRRGREYTGARRRRDRYKVQTGGGEVVRRRESTGRRRRRRVYTGAGRGESTLVADRGREYTRCRGRRGEYTGAGTEERYTGLQTEDERLRRREYVHRAETEDESTQVQDGGVRVTGADGVRVYTGAGRGGDEYTVRGGESTQVQTEERGERCQGGRRGPTGWQTEEELHRLQTGERVHRCRTGGESTQCARTGERVHRCRRRTESTTGCRRRSEVSGGESPQRADGRRRVQGADGGREYIVQTGERRE</sequence>
<evidence type="ECO:0000313" key="3">
    <source>
        <dbReference type="Proteomes" id="UP001497482"/>
    </source>
</evidence>
<dbReference type="AlphaFoldDB" id="A0AAV2JLY4"/>
<protein>
    <submittedName>
        <fullName evidence="2">Uncharacterized protein</fullName>
    </submittedName>
</protein>